<reference evidence="2" key="1">
    <citation type="submission" date="2022-10" db="EMBL/GenBank/DDBJ databases">
        <authorList>
            <person name="Koch H."/>
        </authorList>
    </citation>
    <scope>NUCLEOTIDE SEQUENCE</scope>
    <source>
        <strain evidence="2">DNF</strain>
    </source>
</reference>
<dbReference type="KEGG" id="nti:DNFV4_03759"/>
<evidence type="ECO:0000313" key="3">
    <source>
        <dbReference type="Proteomes" id="UP001179121"/>
    </source>
</evidence>
<keyword evidence="3" id="KW-1185">Reference proteome</keyword>
<feature type="domain" description="YprB ribonuclease H-like" evidence="1">
    <location>
        <begin position="88"/>
        <end position="239"/>
    </location>
</feature>
<dbReference type="AlphaFoldDB" id="A0AA86N1Y9"/>
<protein>
    <submittedName>
        <fullName evidence="2">Ribonuclease H-like domain-containing protein</fullName>
    </submittedName>
</protein>
<accession>A0AA86N1Y9</accession>
<gene>
    <name evidence="2" type="ORF">DNFV4_03759</name>
</gene>
<evidence type="ECO:0000259" key="1">
    <source>
        <dbReference type="Pfam" id="PF13482"/>
    </source>
</evidence>
<dbReference type="PANTHER" id="PTHR38462:SF1">
    <property type="entry name" value="YPRB RIBONUCLEASE H-LIKE DOMAIN-CONTAINING PROTEIN"/>
    <property type="match status" value="1"/>
</dbReference>
<proteinExistence type="predicted"/>
<dbReference type="RefSeq" id="WP_289270431.1">
    <property type="nucleotide sequence ID" value="NZ_OX365700.1"/>
</dbReference>
<dbReference type="Proteomes" id="UP001179121">
    <property type="component" value="Chromosome"/>
</dbReference>
<name>A0AA86N1Y9_9BACT</name>
<evidence type="ECO:0000313" key="2">
    <source>
        <dbReference type="EMBL" id="CAI4033323.1"/>
    </source>
</evidence>
<dbReference type="EMBL" id="OX365700">
    <property type="protein sequence ID" value="CAI4033323.1"/>
    <property type="molecule type" value="Genomic_DNA"/>
</dbReference>
<dbReference type="PANTHER" id="PTHR38462">
    <property type="entry name" value="EXONUCLEASE-LIKE PROTEIN"/>
    <property type="match status" value="1"/>
</dbReference>
<dbReference type="InterPro" id="IPR012337">
    <property type="entry name" value="RNaseH-like_sf"/>
</dbReference>
<dbReference type="SUPFAM" id="SSF53098">
    <property type="entry name" value="Ribonuclease H-like"/>
    <property type="match status" value="1"/>
</dbReference>
<dbReference type="InterPro" id="IPR038720">
    <property type="entry name" value="YprB_RNase_H-like_dom"/>
</dbReference>
<sequence length="267" mass="30438">MIASTFLFLPGIAAVRERQLWSSGILTWQTFLETCRIPRVSGTWKTHYDELVKAAQEQYERDNPRWFAPRLKTREHWRLYEWLRPRTVFLDIETAGPFGDVTVVGLFGQGRMVQLVRGETLTEARLGEHLSQYDLLVTFNGAGFDLPCLRSQFPRLPLDHAHLDLRFAGRALQWRGGLKQVERQAGIERPAGIDGLDGWDAVRLWNQWRRGHDPAALERLLAYNAADCINLEPLADLLYSGLRERCGLDGFFNHERPALLGATSGGL</sequence>
<organism evidence="2 3">
    <name type="scientific">Nitrospira tepida</name>
    <dbReference type="NCBI Taxonomy" id="2973512"/>
    <lineage>
        <taxon>Bacteria</taxon>
        <taxon>Pseudomonadati</taxon>
        <taxon>Nitrospirota</taxon>
        <taxon>Nitrospiria</taxon>
        <taxon>Nitrospirales</taxon>
        <taxon>Nitrospiraceae</taxon>
        <taxon>Nitrospira</taxon>
    </lineage>
</organism>
<dbReference type="Pfam" id="PF13482">
    <property type="entry name" value="RNase_H_2"/>
    <property type="match status" value="1"/>
</dbReference>